<dbReference type="OrthoDB" id="82426at2157"/>
<proteinExistence type="predicted"/>
<protein>
    <recommendedName>
        <fullName evidence="3">DegT/DnrJ/EryC1/StrS aminotransferase</fullName>
    </recommendedName>
</protein>
<evidence type="ECO:0000313" key="1">
    <source>
        <dbReference type="EMBL" id="ABR56280.1"/>
    </source>
</evidence>
<sequence length="322" mass="36285">MIIPHRKPCIESQLNKEGNINELNNVLNDLLQYDKELHILPSGNASIFIASKIIYDLNNCCNILVPDMGGWKGFINYPKSFNHNVLKLTTNDGIVDINVLDETIKKNNIKALFLTSLAGYLAVQPLKEIKKICSENNVIFVEDISGGVGGNCGYGDIIVCSTGAPKIINCEYGGFMGISGDIKQQLKENNKLENLKHLLKTYKVPNIHGSIKEEALRARETYKKCVVFSNIIKEEFENSYYKDNEGVGVFIEHNNPNEIVKKINNIIKLDDGKSILTKCPLYERILKKGFVLELKKIDIRYITKNNIDEIMYIIKTSLGTVN</sequence>
<dbReference type="Gene3D" id="3.40.640.10">
    <property type="entry name" value="Type I PLP-dependent aspartate aminotransferase-like (Major domain)"/>
    <property type="match status" value="1"/>
</dbReference>
<keyword evidence="2" id="KW-1185">Reference proteome</keyword>
<reference evidence="1" key="1">
    <citation type="submission" date="2007-06" db="EMBL/GenBank/DDBJ databases">
        <title>Complete sequence of Methanococcus aeolicus Nankai-3.</title>
        <authorList>
            <consortium name="US DOE Joint Genome Institute"/>
            <person name="Copeland A."/>
            <person name="Lucas S."/>
            <person name="Lapidus A."/>
            <person name="Barry K."/>
            <person name="Glavina del Rio T."/>
            <person name="Dalin E."/>
            <person name="Tice H."/>
            <person name="Pitluck S."/>
            <person name="Chain P."/>
            <person name="Malfatti S."/>
            <person name="Shin M."/>
            <person name="Vergez L."/>
            <person name="Schmutz J."/>
            <person name="Larimer F."/>
            <person name="Land M."/>
            <person name="Hauser L."/>
            <person name="Kyrpides N."/>
            <person name="Lykidis A."/>
            <person name="Sieprawska-Lupa M."/>
            <person name="Whitman W.B."/>
            <person name="Richardson P."/>
        </authorList>
    </citation>
    <scope>NUCLEOTIDE SEQUENCE [LARGE SCALE GENOMIC DNA]</scope>
    <source>
        <strain evidence="1">Nankai-3</strain>
    </source>
</reference>
<evidence type="ECO:0000313" key="2">
    <source>
        <dbReference type="Proteomes" id="UP000001106"/>
    </source>
</evidence>
<dbReference type="KEGG" id="mae:Maeo_0697"/>
<organism evidence="1 2">
    <name type="scientific">Methanococcus aeolicus (strain ATCC BAA-1280 / DSM 17508 / OCM 812 / Nankai-3)</name>
    <dbReference type="NCBI Taxonomy" id="419665"/>
    <lineage>
        <taxon>Archaea</taxon>
        <taxon>Methanobacteriati</taxon>
        <taxon>Methanobacteriota</taxon>
        <taxon>Methanomada group</taxon>
        <taxon>Methanococci</taxon>
        <taxon>Methanococcales</taxon>
        <taxon>Methanococcaceae</taxon>
        <taxon>Methanococcus</taxon>
    </lineage>
</organism>
<dbReference type="AlphaFoldDB" id="A6UUV8"/>
<accession>A6UUV8</accession>
<dbReference type="RefSeq" id="WP_011973412.1">
    <property type="nucleotide sequence ID" value="NC_009635.1"/>
</dbReference>
<dbReference type="HOGENOM" id="CLU_893144_0_0_2"/>
<gene>
    <name evidence="1" type="ordered locus">Maeo_0697</name>
</gene>
<dbReference type="Proteomes" id="UP000001106">
    <property type="component" value="Chromosome"/>
</dbReference>
<name>A6UUV8_META3</name>
<dbReference type="InterPro" id="IPR015424">
    <property type="entry name" value="PyrdxlP-dep_Trfase"/>
</dbReference>
<dbReference type="eggNOG" id="arCOG00116">
    <property type="taxonomic scope" value="Archaea"/>
</dbReference>
<dbReference type="SUPFAM" id="SSF53383">
    <property type="entry name" value="PLP-dependent transferases"/>
    <property type="match status" value="1"/>
</dbReference>
<evidence type="ECO:0008006" key="3">
    <source>
        <dbReference type="Google" id="ProtNLM"/>
    </source>
</evidence>
<dbReference type="InterPro" id="IPR015421">
    <property type="entry name" value="PyrdxlP-dep_Trfase_major"/>
</dbReference>
<dbReference type="EMBL" id="CP000743">
    <property type="protein sequence ID" value="ABR56280.1"/>
    <property type="molecule type" value="Genomic_DNA"/>
</dbReference>
<dbReference type="GeneID" id="5326577"/>